<feature type="region of interest" description="Disordered" evidence="9">
    <location>
        <begin position="40"/>
        <end position="81"/>
    </location>
</feature>
<evidence type="ECO:0000256" key="1">
    <source>
        <dbReference type="ARBA" id="ARBA00004123"/>
    </source>
</evidence>
<feature type="region of interest" description="Disordered" evidence="9">
    <location>
        <begin position="1"/>
        <end position="21"/>
    </location>
</feature>
<feature type="compositionally biased region" description="Low complexity" evidence="9">
    <location>
        <begin position="61"/>
        <end position="72"/>
    </location>
</feature>
<dbReference type="InterPro" id="IPR013087">
    <property type="entry name" value="Znf_C2H2_type"/>
</dbReference>
<dbReference type="Gramene" id="TraesCS7B03G0076000.1">
    <property type="protein sequence ID" value="TraesCS7B03G0076000.1.CDS1"/>
    <property type="gene ID" value="TraesCS7B03G0076000"/>
</dbReference>
<dbReference type="InterPro" id="IPR036236">
    <property type="entry name" value="Znf_C2H2_sf"/>
</dbReference>
<accession>A0A3B6S8J8</accession>
<organism evidence="11">
    <name type="scientific">Triticum aestivum</name>
    <name type="common">Wheat</name>
    <dbReference type="NCBI Taxonomy" id="4565"/>
    <lineage>
        <taxon>Eukaryota</taxon>
        <taxon>Viridiplantae</taxon>
        <taxon>Streptophyta</taxon>
        <taxon>Embryophyta</taxon>
        <taxon>Tracheophyta</taxon>
        <taxon>Spermatophyta</taxon>
        <taxon>Magnoliopsida</taxon>
        <taxon>Liliopsida</taxon>
        <taxon>Poales</taxon>
        <taxon>Poaceae</taxon>
        <taxon>BOP clade</taxon>
        <taxon>Pooideae</taxon>
        <taxon>Triticodae</taxon>
        <taxon>Triticeae</taxon>
        <taxon>Triticinae</taxon>
        <taxon>Triticum</taxon>
    </lineage>
</organism>
<reference evidence="11" key="2">
    <citation type="submission" date="2018-10" db="UniProtKB">
        <authorList>
            <consortium name="EnsemblPlants"/>
        </authorList>
    </citation>
    <scope>IDENTIFICATION</scope>
</reference>
<evidence type="ECO:0000256" key="2">
    <source>
        <dbReference type="ARBA" id="ARBA00022723"/>
    </source>
</evidence>
<evidence type="ECO:0000256" key="9">
    <source>
        <dbReference type="SAM" id="MobiDB-lite"/>
    </source>
</evidence>
<dbReference type="SMART" id="SM00355">
    <property type="entry name" value="ZnF_C2H2"/>
    <property type="match status" value="1"/>
</dbReference>
<dbReference type="OrthoDB" id="696408at2759"/>
<evidence type="ECO:0000256" key="7">
    <source>
        <dbReference type="ARBA" id="ARBA00023242"/>
    </source>
</evidence>
<dbReference type="Gramene" id="TraesWEE_scaffold_040489_01G000300.1">
    <property type="protein sequence ID" value="TraesWEE_scaffold_040489_01G000300.1"/>
    <property type="gene ID" value="TraesWEE_scaffold_040489_01G000300"/>
</dbReference>
<dbReference type="InterPro" id="IPR052426">
    <property type="entry name" value="Plant_dev_regulator"/>
</dbReference>
<name>A0A3B6S8J8_WHEAT</name>
<dbReference type="AlphaFoldDB" id="A0A3B6S8J8"/>
<evidence type="ECO:0000256" key="4">
    <source>
        <dbReference type="ARBA" id="ARBA00022833"/>
    </source>
</evidence>
<evidence type="ECO:0000313" key="11">
    <source>
        <dbReference type="EnsemblPlants" id="TraesCS7B02G028400.1.cds1"/>
    </source>
</evidence>
<dbReference type="Pfam" id="PF13912">
    <property type="entry name" value="zf-C2H2_6"/>
    <property type="match status" value="1"/>
</dbReference>
<evidence type="ECO:0000259" key="10">
    <source>
        <dbReference type="PROSITE" id="PS50157"/>
    </source>
</evidence>
<evidence type="ECO:0000313" key="12">
    <source>
        <dbReference type="Proteomes" id="UP000019116"/>
    </source>
</evidence>
<keyword evidence="12" id="KW-1185">Reference proteome</keyword>
<evidence type="ECO:0000256" key="6">
    <source>
        <dbReference type="ARBA" id="ARBA00023163"/>
    </source>
</evidence>
<dbReference type="PANTHER" id="PTHR45801:SF117">
    <property type="entry name" value="OS07G0417400 PROTEIN"/>
    <property type="match status" value="1"/>
</dbReference>
<dbReference type="Gramene" id="TraesROB_scaffold_044328_01G000100.1">
    <property type="protein sequence ID" value="TraesROB_scaffold_044328_01G000100.1"/>
    <property type="gene ID" value="TraesROB_scaffold_044328_01G000100"/>
</dbReference>
<dbReference type="Gramene" id="TraesCAD_scaffold_045291_01G000200.1">
    <property type="protein sequence ID" value="TraesCAD_scaffold_045291_01G000200.1"/>
    <property type="gene ID" value="TraesCAD_scaffold_045291_01G000200"/>
</dbReference>
<dbReference type="GO" id="GO:0005634">
    <property type="term" value="C:nucleus"/>
    <property type="evidence" value="ECO:0007669"/>
    <property type="project" value="UniProtKB-SubCell"/>
</dbReference>
<dbReference type="Proteomes" id="UP000019116">
    <property type="component" value="Chromosome 7B"/>
</dbReference>
<dbReference type="SUPFAM" id="SSF57667">
    <property type="entry name" value="beta-beta-alpha zinc fingers"/>
    <property type="match status" value="1"/>
</dbReference>
<dbReference type="Gramene" id="TraesCS7B02G028400.1">
    <property type="protein sequence ID" value="TraesCS7B02G028400.1.cds1"/>
    <property type="gene ID" value="TraesCS7B02G028400"/>
</dbReference>
<keyword evidence="5" id="KW-0805">Transcription regulation</keyword>
<dbReference type="Gene3D" id="3.30.160.60">
    <property type="entry name" value="Classic Zinc Finger"/>
    <property type="match status" value="1"/>
</dbReference>
<evidence type="ECO:0000256" key="8">
    <source>
        <dbReference type="PROSITE-ProRule" id="PRU00042"/>
    </source>
</evidence>
<keyword evidence="2" id="KW-0479">Metal-binding</keyword>
<keyword evidence="6" id="KW-0804">Transcription</keyword>
<dbReference type="PROSITE" id="PS00028">
    <property type="entry name" value="ZINC_FINGER_C2H2_1"/>
    <property type="match status" value="1"/>
</dbReference>
<dbReference type="Gramene" id="TraesCLE_scaffold_061199_01G000100.1">
    <property type="protein sequence ID" value="TraesCLE_scaffold_061199_01G000100.1"/>
    <property type="gene ID" value="TraesCLE_scaffold_061199_01G000100"/>
</dbReference>
<dbReference type="Gramene" id="TraesRN7B0100075400.1">
    <property type="protein sequence ID" value="TraesRN7B0100075400.1"/>
    <property type="gene ID" value="TraesRN7B0100075400"/>
</dbReference>
<keyword evidence="3 8" id="KW-0863">Zinc-finger</keyword>
<keyword evidence="7" id="KW-0539">Nucleus</keyword>
<dbReference type="PROSITE" id="PS50157">
    <property type="entry name" value="ZINC_FINGER_C2H2_2"/>
    <property type="match status" value="1"/>
</dbReference>
<dbReference type="Gramene" id="TraesPARA_EIv1.0_2373210.1">
    <property type="protein sequence ID" value="TraesPARA_EIv1.0_2373210.1.CDS1"/>
    <property type="gene ID" value="TraesPARA_EIv1.0_2373210"/>
</dbReference>
<sequence length="81" mass="8654">MEGGGSSKVGSPEDAAARRAREYHECSFCNRGFTNAQALGGHMNVHRDERRRQAAAPPADSGGSQKKGPGSSEELDLELRL</sequence>
<dbReference type="PANTHER" id="PTHR45801">
    <property type="entry name" value="OS07G0101800 PROTEIN"/>
    <property type="match status" value="1"/>
</dbReference>
<dbReference type="EnsemblPlants" id="TraesCS7B02G028400.1">
    <property type="protein sequence ID" value="TraesCS7B02G028400.1.cds1"/>
    <property type="gene ID" value="TraesCS7B02G028400"/>
</dbReference>
<comment type="subcellular location">
    <subcellularLocation>
        <location evidence="1">Nucleus</location>
    </subcellularLocation>
</comment>
<reference evidence="11" key="1">
    <citation type="submission" date="2018-08" db="EMBL/GenBank/DDBJ databases">
        <authorList>
            <person name="Rossello M."/>
        </authorList>
    </citation>
    <scope>NUCLEOTIDE SEQUENCE [LARGE SCALE GENOMIC DNA]</scope>
    <source>
        <strain evidence="11">cv. Chinese Spring</strain>
    </source>
</reference>
<evidence type="ECO:0000256" key="3">
    <source>
        <dbReference type="ARBA" id="ARBA00022771"/>
    </source>
</evidence>
<evidence type="ECO:0000256" key="5">
    <source>
        <dbReference type="ARBA" id="ARBA00023015"/>
    </source>
</evidence>
<dbReference type="GO" id="GO:0008270">
    <property type="term" value="F:zinc ion binding"/>
    <property type="evidence" value="ECO:0007669"/>
    <property type="project" value="UniProtKB-KW"/>
</dbReference>
<protein>
    <recommendedName>
        <fullName evidence="10">C2H2-type domain-containing protein</fullName>
    </recommendedName>
</protein>
<proteinExistence type="predicted"/>
<feature type="domain" description="C2H2-type" evidence="10">
    <location>
        <begin position="24"/>
        <end position="51"/>
    </location>
</feature>
<keyword evidence="4" id="KW-0862">Zinc</keyword>